<keyword evidence="5 8" id="KW-0472">Membrane</keyword>
<dbReference type="Pfam" id="PF20696">
    <property type="entry name" value="UbiD_C"/>
    <property type="match status" value="1"/>
</dbReference>
<proteinExistence type="inferred from homology"/>
<evidence type="ECO:0000256" key="7">
    <source>
        <dbReference type="SAM" id="MobiDB-lite"/>
    </source>
</evidence>
<feature type="binding site" evidence="6">
    <location>
        <position position="236"/>
    </location>
    <ligand>
        <name>Mn(2+)</name>
        <dbReference type="ChEBI" id="CHEBI:29035"/>
    </ligand>
</feature>
<keyword evidence="6" id="KW-0479">Metal-binding</keyword>
<dbReference type="InterPro" id="IPR049381">
    <property type="entry name" value="UbiD-like_C"/>
</dbReference>
<dbReference type="GO" id="GO:0033494">
    <property type="term" value="P:ferulate metabolic process"/>
    <property type="evidence" value="ECO:0007669"/>
    <property type="project" value="UniProtKB-UniRule"/>
</dbReference>
<reference evidence="12 13" key="1">
    <citation type="submission" date="2015-04" db="EMBL/GenBank/DDBJ databases">
        <authorList>
            <person name="Syromyatnikov M.Y."/>
            <person name="Popov V.N."/>
        </authorList>
    </citation>
    <scope>NUCLEOTIDE SEQUENCE [LARGE SCALE GENOMIC DNA]</scope>
    <source>
        <strain evidence="12">WF-38-12</strain>
    </source>
</reference>
<dbReference type="PANTHER" id="PTHR43791:SF29">
    <property type="entry name" value="MAJOR FACILITATOR SUPERFAMILY (MFS) PROFILE DOMAIN-CONTAINING PROTEIN"/>
    <property type="match status" value="1"/>
</dbReference>
<dbReference type="GO" id="GO:0016831">
    <property type="term" value="F:carboxy-lyase activity"/>
    <property type="evidence" value="ECO:0007669"/>
    <property type="project" value="UniProtKB-UniRule"/>
</dbReference>
<dbReference type="GO" id="GO:0005737">
    <property type="term" value="C:cytoplasm"/>
    <property type="evidence" value="ECO:0007669"/>
    <property type="project" value="UniProtKB-SubCell"/>
</dbReference>
<dbReference type="SUPFAM" id="SSF103473">
    <property type="entry name" value="MFS general substrate transporter"/>
    <property type="match status" value="1"/>
</dbReference>
<feature type="transmembrane region" description="Helical" evidence="8">
    <location>
        <begin position="854"/>
        <end position="874"/>
    </location>
</feature>
<feature type="domain" description="3-octaprenyl-4-hydroxybenzoate carboxy-lyase-like N-terminal" evidence="10">
    <location>
        <begin position="16"/>
        <end position="107"/>
    </location>
</feature>
<name>A0A0U1M8M7_TALIS</name>
<accession>A0A0U1M8M7</accession>
<feature type="binding site" evidence="6">
    <location>
        <begin position="194"/>
        <end position="195"/>
    </location>
    <ligand>
        <name>prenylated FMN</name>
        <dbReference type="ChEBI" id="CHEBI:87746"/>
    </ligand>
</feature>
<dbReference type="InterPro" id="IPR049383">
    <property type="entry name" value="UbiD-like_N"/>
</dbReference>
<dbReference type="GO" id="GO:0046281">
    <property type="term" value="P:cinnamic acid catabolic process"/>
    <property type="evidence" value="ECO:0007669"/>
    <property type="project" value="UniProtKB-UniRule"/>
</dbReference>
<comment type="subcellular location">
    <subcellularLocation>
        <location evidence="6">Cytoplasm</location>
    </subcellularLocation>
    <subcellularLocation>
        <location evidence="1">Membrane</location>
        <topology evidence="1">Multi-pass membrane protein</topology>
    </subcellularLocation>
</comment>
<evidence type="ECO:0000256" key="6">
    <source>
        <dbReference type="HAMAP-Rule" id="MF_03196"/>
    </source>
</evidence>
<dbReference type="Gene3D" id="1.20.1250.20">
    <property type="entry name" value="MFS general substrate transporter like domains"/>
    <property type="match status" value="1"/>
</dbReference>
<evidence type="ECO:0000256" key="3">
    <source>
        <dbReference type="ARBA" id="ARBA00022692"/>
    </source>
</evidence>
<dbReference type="EC" id="4.1.1.102" evidence="6"/>
<evidence type="ECO:0000259" key="9">
    <source>
        <dbReference type="Pfam" id="PF01977"/>
    </source>
</evidence>
<dbReference type="InterPro" id="IPR011701">
    <property type="entry name" value="MFS"/>
</dbReference>
<dbReference type="NCBIfam" id="TIGR00148">
    <property type="entry name" value="UbiD family decarboxylase"/>
    <property type="match status" value="1"/>
</dbReference>
<evidence type="ECO:0000256" key="2">
    <source>
        <dbReference type="ARBA" id="ARBA00022448"/>
    </source>
</evidence>
<dbReference type="HAMAP" id="MF_01983">
    <property type="entry name" value="UbiD_FDC"/>
    <property type="match status" value="1"/>
</dbReference>
<dbReference type="FunFam" id="1.20.1250.20:FF:000247">
    <property type="entry name" value="MFS general substrate transporter"/>
    <property type="match status" value="1"/>
</dbReference>
<dbReference type="EMBL" id="CVMT01000009">
    <property type="protein sequence ID" value="CRG91266.1"/>
    <property type="molecule type" value="Genomic_DNA"/>
</dbReference>
<dbReference type="InterPro" id="IPR048304">
    <property type="entry name" value="UbiD_Rift_dom"/>
</dbReference>
<feature type="binding site" evidence="6">
    <location>
        <position position="394"/>
    </location>
    <ligand>
        <name>prenylated FMN</name>
        <dbReference type="ChEBI" id="CHEBI:87746"/>
    </ligand>
</feature>
<comment type="similarity">
    <text evidence="6">Belongs to the UbiD family. UbiD-like/FDC subfamily.</text>
</comment>
<evidence type="ECO:0000313" key="13">
    <source>
        <dbReference type="Proteomes" id="UP000054383"/>
    </source>
</evidence>
<dbReference type="InterPro" id="IPR032903">
    <property type="entry name" value="FDC-like"/>
</dbReference>
<dbReference type="STRING" id="28573.A0A0U1M8M7"/>
<keyword evidence="3 8" id="KW-0812">Transmembrane</keyword>
<feature type="transmembrane region" description="Helical" evidence="8">
    <location>
        <begin position="948"/>
        <end position="968"/>
    </location>
</feature>
<comment type="catalytic activity">
    <reaction evidence="6">
        <text>(E)-cinnamate + H(+) = styrene + CO2</text>
        <dbReference type="Rhea" id="RHEA:46920"/>
        <dbReference type="ChEBI" id="CHEBI:15378"/>
        <dbReference type="ChEBI" id="CHEBI:15669"/>
        <dbReference type="ChEBI" id="CHEBI:16526"/>
        <dbReference type="ChEBI" id="CHEBI:27452"/>
        <dbReference type="EC" id="4.1.1.102"/>
    </reaction>
</comment>
<feature type="binding site" evidence="6">
    <location>
        <begin position="172"/>
        <end position="177"/>
    </location>
    <ligand>
        <name>prenylated FMN</name>
        <dbReference type="ChEBI" id="CHEBI:87746"/>
    </ligand>
</feature>
<organism evidence="12 13">
    <name type="scientific">Talaromyces islandicus</name>
    <name type="common">Penicillium islandicum</name>
    <dbReference type="NCBI Taxonomy" id="28573"/>
    <lineage>
        <taxon>Eukaryota</taxon>
        <taxon>Fungi</taxon>
        <taxon>Dikarya</taxon>
        <taxon>Ascomycota</taxon>
        <taxon>Pezizomycotina</taxon>
        <taxon>Eurotiomycetes</taxon>
        <taxon>Eurotiomycetidae</taxon>
        <taxon>Eurotiales</taxon>
        <taxon>Trichocomaceae</taxon>
        <taxon>Talaromyces</taxon>
        <taxon>Talaromyces sect. Islandici</taxon>
    </lineage>
</organism>
<feature type="transmembrane region" description="Helical" evidence="8">
    <location>
        <begin position="742"/>
        <end position="762"/>
    </location>
</feature>
<keyword evidence="6" id="KW-0210">Decarboxylase</keyword>
<protein>
    <recommendedName>
        <fullName evidence="6">Ferulic acid decarboxylase 1</fullName>
        <ecNumber evidence="6">4.1.1.102</ecNumber>
    </recommendedName>
    <alternativeName>
        <fullName evidence="6">Phenacrylate decarboxylase</fullName>
    </alternativeName>
</protein>
<comment type="function">
    <text evidence="6">Catalyzes the reversible decarboxylation of aromatic carboxylic acids like ferulic acid, p-coumaric acid or cinnamic acid, producing the corresponding vinyl derivatives 4-vinylphenol, 4-vinylguaiacol, and styrene, respectively, which play the role of aroma metabolites.</text>
</comment>
<dbReference type="InterPro" id="IPR036259">
    <property type="entry name" value="MFS_trans_sf"/>
</dbReference>
<comment type="cofactor">
    <cofactor evidence="6">
        <name>Mn(2+)</name>
        <dbReference type="ChEBI" id="CHEBI:29035"/>
    </cofactor>
</comment>
<gene>
    <name evidence="12" type="primary">ALT1</name>
    <name evidence="6" type="synonym">FDC1</name>
    <name evidence="12" type="ORF">PISL3812_08314</name>
</gene>
<keyword evidence="13" id="KW-1185">Reference proteome</keyword>
<dbReference type="FunFam" id="1.20.1250.20:FF:000106">
    <property type="entry name" value="MFS transporter, putative"/>
    <property type="match status" value="1"/>
</dbReference>
<dbReference type="Gene3D" id="3.40.1670.10">
    <property type="entry name" value="UbiD C-terminal domain-like"/>
    <property type="match status" value="1"/>
</dbReference>
<evidence type="ECO:0000313" key="12">
    <source>
        <dbReference type="EMBL" id="CRG91266.1"/>
    </source>
</evidence>
<feature type="transmembrane region" description="Helical" evidence="8">
    <location>
        <begin position="710"/>
        <end position="730"/>
    </location>
</feature>
<dbReference type="Gene3D" id="1.20.5.4570">
    <property type="match status" value="1"/>
</dbReference>
<keyword evidence="6" id="KW-0963">Cytoplasm</keyword>
<feature type="binding site" evidence="6">
    <location>
        <position position="172"/>
    </location>
    <ligand>
        <name>Mn(2+)</name>
        <dbReference type="ChEBI" id="CHEBI:29035"/>
    </ligand>
</feature>
<comment type="catalytic activity">
    <reaction evidence="6">
        <text>(E)-ferulate + H(+) = 2-methoxy-4-vinylphenol + CO2</text>
        <dbReference type="Rhea" id="RHEA:33807"/>
        <dbReference type="ChEBI" id="CHEBI:15378"/>
        <dbReference type="ChEBI" id="CHEBI:16526"/>
        <dbReference type="ChEBI" id="CHEBI:29749"/>
        <dbReference type="ChEBI" id="CHEBI:42438"/>
        <dbReference type="EC" id="4.1.1.102"/>
    </reaction>
</comment>
<feature type="binding site" evidence="6">
    <location>
        <position position="236"/>
    </location>
    <ligand>
        <name>prenylated FMN</name>
        <dbReference type="ChEBI" id="CHEBI:87746"/>
    </ligand>
</feature>
<feature type="transmembrane region" description="Helical" evidence="8">
    <location>
        <begin position="886"/>
        <end position="905"/>
    </location>
</feature>
<feature type="domain" description="3-octaprenyl-4-hydroxybenzoate carboxy-lyase-like C-terminal" evidence="11">
    <location>
        <begin position="327"/>
        <end position="461"/>
    </location>
</feature>
<dbReference type="GO" id="GO:0046872">
    <property type="term" value="F:metal ion binding"/>
    <property type="evidence" value="ECO:0007669"/>
    <property type="project" value="UniProtKB-KW"/>
</dbReference>
<dbReference type="InterPro" id="IPR002830">
    <property type="entry name" value="UbiD"/>
</dbReference>
<keyword evidence="6" id="KW-0456">Lyase</keyword>
<sequence length="1041" mass="117261">MPTGRLSAALSLRTFLEECMAEGDVVEINLEVDPHLESGAISRRAYETGSPMPLINNPRGKDGPEGLFRILGAPVGVRNDRETRYARFAKSIGLPSNATGHDIIQKLLASKKSKPVPSIEVHDAPLKEHKIFGDEIDLLKLPTPQNHARDGGRYFLTYGLHSVQTPDGKWVNWAITRCMVIGKRQLTGLVDVKQDIGTIWAMWKAQGKDTPWACALGVPPAAAVASGMPLPQFVNEPDYVGAITGVPVEVIKCETNDLVVPAQSEVVLEGTISANETAVEGPMGEYHGFIFPAKKSPQPIMTVNAITYRSNPIVPISVAGRAPDETHTVWALSICAEILDLLQQADLPITKAWCPYESQAIWYVVQVDRKRLVEMKTTPETFCRQLGEVVFSSKPGRFVPKIFVVGDNIDPSDLHEVVWAEATKSQPQDSDFFFVGNYPTYNLVPYATHGLNPHEPQAKVVRLCMLPAEFETLDRPWVEASFRASYPEEIKRTVLDNWRAYGFGEISSKQASHEHKAIEPSATSSTDGGDEKNPFLDPEVSEYWRQAYEKAQYESRHVFDPTLTWSEEEEKRLIRRLDWRICLWACVMFFGLQVDRGNLTQAVSDTFLEDLGLTTNDYNWGNTVFRLSFLLAELPSQLVSKKIGPDRWIPIQIVLWSVVAISQCALTDRRSFLVTRSLLGILEGGFIPDIVLWLSYFYTSKELPVRLSFFWTSLSVTTIVTSLLAFAIFHLSGVHGWAGWRWLFLIEGVITLSVGLGSFFMMPASVVQTKTWFRPNGWFSDREVSIAVNRVLRDDPSKGDMHNRQAITPRRLWNAATDYHLWPIYVIGFMAYIPQSPPNTYITLTLRSVGFSKFTTNLLAIPASVFHIITLLGLTQLSGWLNERTLVSMLQPIWTLPCIAALRFWPNVIDDAWGTYALVTVILSYPYCHAIVVGWTSRNSNSVGARSVSAALYNMSVQVGDIGAFFIYREDDKPKYRRGNTNLLIINIVVIFIFLGAKAYYVYQNKRRDRIWNAMTEEERNHYIKNTTDQGSNRLDFRFAH</sequence>
<feature type="region of interest" description="Disordered" evidence="7">
    <location>
        <begin position="512"/>
        <end position="535"/>
    </location>
</feature>
<evidence type="ECO:0000259" key="11">
    <source>
        <dbReference type="Pfam" id="PF20696"/>
    </source>
</evidence>
<comment type="caution">
    <text evidence="6">Lacks conserved residue(s) required for the propagation of feature annotation.</text>
</comment>
<feature type="domain" description="3-octaprenyl-4-hydroxybenzoate carboxy-lyase-like Rift-related" evidence="9">
    <location>
        <begin position="122"/>
        <end position="321"/>
    </location>
</feature>
<dbReference type="PANTHER" id="PTHR43791">
    <property type="entry name" value="PERMEASE-RELATED"/>
    <property type="match status" value="1"/>
</dbReference>
<dbReference type="Proteomes" id="UP000054383">
    <property type="component" value="Unassembled WGS sequence"/>
</dbReference>
<dbReference type="Pfam" id="PF01977">
    <property type="entry name" value="UbiD"/>
    <property type="match status" value="1"/>
</dbReference>
<evidence type="ECO:0000256" key="8">
    <source>
        <dbReference type="SAM" id="Phobius"/>
    </source>
</evidence>
<evidence type="ECO:0000256" key="1">
    <source>
        <dbReference type="ARBA" id="ARBA00004141"/>
    </source>
</evidence>
<dbReference type="Pfam" id="PF20695">
    <property type="entry name" value="UbiD_N"/>
    <property type="match status" value="1"/>
</dbReference>
<comment type="catalytic activity">
    <reaction evidence="6">
        <text>(E)-4-coumarate + H(+) = 4-vinylphenol + CO2</text>
        <dbReference type="Rhea" id="RHEA:33227"/>
        <dbReference type="ChEBI" id="CHEBI:1883"/>
        <dbReference type="ChEBI" id="CHEBI:12876"/>
        <dbReference type="ChEBI" id="CHEBI:15378"/>
        <dbReference type="ChEBI" id="CHEBI:16526"/>
        <dbReference type="EC" id="4.1.1.102"/>
    </reaction>
</comment>
<keyword evidence="6" id="KW-0464">Manganese</keyword>
<evidence type="ECO:0000256" key="5">
    <source>
        <dbReference type="ARBA" id="ARBA00023136"/>
    </source>
</evidence>
<feature type="transmembrane region" description="Helical" evidence="8">
    <location>
        <begin position="678"/>
        <end position="698"/>
    </location>
</feature>
<evidence type="ECO:0000259" key="10">
    <source>
        <dbReference type="Pfam" id="PF20695"/>
    </source>
</evidence>
<feature type="transmembrane region" description="Helical" evidence="8">
    <location>
        <begin position="917"/>
        <end position="936"/>
    </location>
</feature>
<dbReference type="AlphaFoldDB" id="A0A0U1M8M7"/>
<dbReference type="SUPFAM" id="SSF143968">
    <property type="entry name" value="UbiD C-terminal domain-like"/>
    <property type="match status" value="1"/>
</dbReference>
<feature type="active site" description="Proton donor" evidence="6">
    <location>
        <position position="285"/>
    </location>
</feature>
<dbReference type="GO" id="GO:0022857">
    <property type="term" value="F:transmembrane transporter activity"/>
    <property type="evidence" value="ECO:0007669"/>
    <property type="project" value="InterPro"/>
</dbReference>
<keyword evidence="4 8" id="KW-1133">Transmembrane helix</keyword>
<keyword evidence="2" id="KW-0813">Transport</keyword>
<dbReference type="GO" id="GO:0016020">
    <property type="term" value="C:membrane"/>
    <property type="evidence" value="ECO:0007669"/>
    <property type="project" value="UniProtKB-SubCell"/>
</dbReference>
<feature type="transmembrane region" description="Helical" evidence="8">
    <location>
        <begin position="983"/>
        <end position="1003"/>
    </location>
</feature>
<dbReference type="OrthoDB" id="4878259at2759"/>
<comment type="subunit">
    <text evidence="6">Homodimer. May form higher order oligomers.</text>
</comment>
<evidence type="ECO:0000256" key="4">
    <source>
        <dbReference type="ARBA" id="ARBA00022989"/>
    </source>
</evidence>
<comment type="cofactor">
    <cofactor evidence="6">
        <name>prenylated FMN</name>
        <dbReference type="ChEBI" id="CHEBI:87746"/>
    </cofactor>
    <text evidence="6">Binds 1 prenylated FMN per subunit.</text>
</comment>
<dbReference type="Pfam" id="PF07690">
    <property type="entry name" value="MFS_1"/>
    <property type="match status" value="1"/>
</dbReference>
<dbReference type="SUPFAM" id="SSF50475">
    <property type="entry name" value="FMN-binding split barrel"/>
    <property type="match status" value="1"/>
</dbReference>